<dbReference type="Proteomes" id="UP000245506">
    <property type="component" value="Unassembled WGS sequence"/>
</dbReference>
<reference evidence="1 2" key="1">
    <citation type="submission" date="2018-05" db="EMBL/GenBank/DDBJ databases">
        <title>Leucothrix arctica sp. nov., isolated from Arctic seawater.</title>
        <authorList>
            <person name="Choi A."/>
            <person name="Baek K."/>
        </authorList>
    </citation>
    <scope>NUCLEOTIDE SEQUENCE [LARGE SCALE GENOMIC DNA]</scope>
    <source>
        <strain evidence="1 2">IMCC9719</strain>
    </source>
</reference>
<gene>
    <name evidence="1" type="ORF">DKT75_08330</name>
</gene>
<protein>
    <submittedName>
        <fullName evidence="1">Uncharacterized protein</fullName>
    </submittedName>
</protein>
<proteinExistence type="predicted"/>
<dbReference type="RefSeq" id="WP_109822965.1">
    <property type="nucleotide sequence ID" value="NZ_QGKL01000026.1"/>
</dbReference>
<keyword evidence="2" id="KW-1185">Reference proteome</keyword>
<name>A0A317CEE3_9GAMM</name>
<organism evidence="1 2">
    <name type="scientific">Leucothrix arctica</name>
    <dbReference type="NCBI Taxonomy" id="1481894"/>
    <lineage>
        <taxon>Bacteria</taxon>
        <taxon>Pseudomonadati</taxon>
        <taxon>Pseudomonadota</taxon>
        <taxon>Gammaproteobacteria</taxon>
        <taxon>Thiotrichales</taxon>
        <taxon>Thiotrichaceae</taxon>
        <taxon>Leucothrix</taxon>
    </lineage>
</organism>
<dbReference type="AlphaFoldDB" id="A0A317CEE3"/>
<evidence type="ECO:0000313" key="1">
    <source>
        <dbReference type="EMBL" id="PWQ96767.1"/>
    </source>
</evidence>
<comment type="caution">
    <text evidence="1">The sequence shown here is derived from an EMBL/GenBank/DDBJ whole genome shotgun (WGS) entry which is preliminary data.</text>
</comment>
<accession>A0A317CEE3</accession>
<evidence type="ECO:0000313" key="2">
    <source>
        <dbReference type="Proteomes" id="UP000245506"/>
    </source>
</evidence>
<dbReference type="EMBL" id="QGKL01000026">
    <property type="protein sequence ID" value="PWQ96767.1"/>
    <property type="molecule type" value="Genomic_DNA"/>
</dbReference>
<sequence>MTLLAIVTLSCILLYIGFLIYTSSLSTKYSVISLISATLFKSSRGDVRISTVIINDTKNAEDRQAGLAILGSKTVNNINGLDLVTNDLILPLTQLEILSVIDILKIGAPLIFTLGDKKEFKMVMDEHPDKAKILFNTSALFRQVYVVNVLKSDIKQLMTGFELLLEDPVLQDSPSK</sequence>